<dbReference type="Gene3D" id="3.10.180.10">
    <property type="entry name" value="2,3-Dihydroxybiphenyl 1,2-Dioxygenase, domain 1"/>
    <property type="match status" value="1"/>
</dbReference>
<dbReference type="Pfam" id="PF00903">
    <property type="entry name" value="Glyoxalase"/>
    <property type="match status" value="1"/>
</dbReference>
<dbReference type="Proteomes" id="UP000660668">
    <property type="component" value="Unassembled WGS sequence"/>
</dbReference>
<dbReference type="InterPro" id="IPR037523">
    <property type="entry name" value="VOC_core"/>
</dbReference>
<organism evidence="3 4">
    <name type="scientific">Nocardioides agariphilus</name>
    <dbReference type="NCBI Taxonomy" id="433664"/>
    <lineage>
        <taxon>Bacteria</taxon>
        <taxon>Bacillati</taxon>
        <taxon>Actinomycetota</taxon>
        <taxon>Actinomycetes</taxon>
        <taxon>Propionibacteriales</taxon>
        <taxon>Nocardioidaceae</taxon>
        <taxon>Nocardioides</taxon>
    </lineage>
</organism>
<proteinExistence type="predicted"/>
<dbReference type="InterPro" id="IPR029068">
    <property type="entry name" value="Glyas_Bleomycin-R_OHBP_Dase"/>
</dbReference>
<dbReference type="CDD" id="cd06587">
    <property type="entry name" value="VOC"/>
    <property type="match status" value="1"/>
</dbReference>
<evidence type="ECO:0000313" key="3">
    <source>
        <dbReference type="EMBL" id="MBF4767716.1"/>
    </source>
</evidence>
<dbReference type="RefSeq" id="WP_194695854.1">
    <property type="nucleotide sequence ID" value="NZ_JADKPO010000008.1"/>
</dbReference>
<dbReference type="AlphaFoldDB" id="A0A930VLB7"/>
<accession>A0A930VLB7</accession>
<comment type="caution">
    <text evidence="3">The sequence shown here is derived from an EMBL/GenBank/DDBJ whole genome shotgun (WGS) entry which is preliminary data.</text>
</comment>
<evidence type="ECO:0000259" key="2">
    <source>
        <dbReference type="PROSITE" id="PS51819"/>
    </source>
</evidence>
<dbReference type="EMBL" id="JADKPO010000008">
    <property type="protein sequence ID" value="MBF4767716.1"/>
    <property type="molecule type" value="Genomic_DNA"/>
</dbReference>
<dbReference type="InterPro" id="IPR004360">
    <property type="entry name" value="Glyas_Fos-R_dOase_dom"/>
</dbReference>
<reference evidence="3" key="1">
    <citation type="submission" date="2020-11" db="EMBL/GenBank/DDBJ databases">
        <title>Nocardioides cynanchi sp. nov., isolated from soil of rhizosphere of Cynanchum wilfordii.</title>
        <authorList>
            <person name="Lee J.-S."/>
            <person name="Suh M.K."/>
            <person name="Kim J.-S."/>
        </authorList>
    </citation>
    <scope>NUCLEOTIDE SEQUENCE</scope>
    <source>
        <strain evidence="3">KCTC 19276</strain>
    </source>
</reference>
<evidence type="ECO:0000256" key="1">
    <source>
        <dbReference type="SAM" id="MobiDB-lite"/>
    </source>
</evidence>
<name>A0A930VLB7_9ACTN</name>
<gene>
    <name evidence="3" type="ORF">ISU10_08045</name>
</gene>
<evidence type="ECO:0000313" key="4">
    <source>
        <dbReference type="Proteomes" id="UP000660668"/>
    </source>
</evidence>
<dbReference type="PROSITE" id="PS51819">
    <property type="entry name" value="VOC"/>
    <property type="match status" value="1"/>
</dbReference>
<dbReference type="SUPFAM" id="SSF54593">
    <property type="entry name" value="Glyoxalase/Bleomycin resistance protein/Dihydroxybiphenyl dioxygenase"/>
    <property type="match status" value="1"/>
</dbReference>
<feature type="region of interest" description="Disordered" evidence="1">
    <location>
        <begin position="99"/>
        <end position="121"/>
    </location>
</feature>
<sequence>MDVDLFVGLPVSDLPRALAWYPLLLGDLESFDPNDTERVWTLAEHRYVYAVLEPERAGGAIVTLFVDDLGSFVEAAAARGIEPTQRETYDNGVRKVTYHDPDGNEIGVGGGPQHRSACPNH</sequence>
<keyword evidence="4" id="KW-1185">Reference proteome</keyword>
<protein>
    <submittedName>
        <fullName evidence="3">VOC family protein</fullName>
    </submittedName>
</protein>
<feature type="domain" description="VOC" evidence="2">
    <location>
        <begin position="2"/>
        <end position="111"/>
    </location>
</feature>